<evidence type="ECO:0008006" key="9">
    <source>
        <dbReference type="Google" id="ProtNLM"/>
    </source>
</evidence>
<feature type="transmembrane region" description="Helical" evidence="6">
    <location>
        <begin position="134"/>
        <end position="159"/>
    </location>
</feature>
<dbReference type="Proteomes" id="UP000648801">
    <property type="component" value="Unassembled WGS sequence"/>
</dbReference>
<feature type="transmembrane region" description="Helical" evidence="6">
    <location>
        <begin position="171"/>
        <end position="191"/>
    </location>
</feature>
<feature type="transmembrane region" description="Helical" evidence="6">
    <location>
        <begin position="415"/>
        <end position="435"/>
    </location>
</feature>
<evidence type="ECO:0000313" key="7">
    <source>
        <dbReference type="EMBL" id="GGA68307.1"/>
    </source>
</evidence>
<keyword evidence="8" id="KW-1185">Reference proteome</keyword>
<feature type="transmembrane region" description="Helical" evidence="6">
    <location>
        <begin position="326"/>
        <end position="346"/>
    </location>
</feature>
<comment type="caution">
    <text evidence="7">The sequence shown here is derived from an EMBL/GenBank/DDBJ whole genome shotgun (WGS) entry which is preliminary data.</text>
</comment>
<feature type="transmembrane region" description="Helical" evidence="6">
    <location>
        <begin position="99"/>
        <end position="122"/>
    </location>
</feature>
<gene>
    <name evidence="7" type="ORF">GCM10011507_19790</name>
</gene>
<organism evidence="7 8">
    <name type="scientific">Edaphobacter acidisoli</name>
    <dbReference type="NCBI Taxonomy" id="2040573"/>
    <lineage>
        <taxon>Bacteria</taxon>
        <taxon>Pseudomonadati</taxon>
        <taxon>Acidobacteriota</taxon>
        <taxon>Terriglobia</taxon>
        <taxon>Terriglobales</taxon>
        <taxon>Acidobacteriaceae</taxon>
        <taxon>Edaphobacter</taxon>
    </lineage>
</organism>
<feature type="transmembrane region" description="Helical" evidence="6">
    <location>
        <begin position="197"/>
        <end position="221"/>
    </location>
</feature>
<dbReference type="GO" id="GO:0005886">
    <property type="term" value="C:plasma membrane"/>
    <property type="evidence" value="ECO:0007669"/>
    <property type="project" value="UniProtKB-SubCell"/>
</dbReference>
<evidence type="ECO:0000256" key="6">
    <source>
        <dbReference type="SAM" id="Phobius"/>
    </source>
</evidence>
<reference evidence="7" key="1">
    <citation type="journal article" date="2014" name="Int. J. Syst. Evol. Microbiol.">
        <title>Complete genome sequence of Corynebacterium casei LMG S-19264T (=DSM 44701T), isolated from a smear-ripened cheese.</title>
        <authorList>
            <consortium name="US DOE Joint Genome Institute (JGI-PGF)"/>
            <person name="Walter F."/>
            <person name="Albersmeier A."/>
            <person name="Kalinowski J."/>
            <person name="Ruckert C."/>
        </authorList>
    </citation>
    <scope>NUCLEOTIDE SEQUENCE</scope>
    <source>
        <strain evidence="7">CGMCC 1.15447</strain>
    </source>
</reference>
<feature type="transmembrane region" description="Helical" evidence="6">
    <location>
        <begin position="242"/>
        <end position="260"/>
    </location>
</feature>
<sequence length="461" mass="50419">MMIQALRSKLKNDQRLARLFMGGASGAVAKVVAVLVNAIGLPITVRYLGPEQYGFWVTISTTVTMLTVFDLGIANTLVNCISRAYAEQSDDMAKRYYATAFWATFAVAMALGAVGAFGWHFIDWGKLFGLSDPVMARNAEICAAISYVYFLLTLPLGLAAKVMGGYQRVPVANTFTIISSVLGLAAIILVVQLRGSVVALMTAFCAAMLSGTVLLNLWMALRHEPHIRPAPQRVRLSLVREIMSQGMLFFILQLSGLVVFNTDNLIIAHFLGAEHVTPYAVTWKLVSYASVLQSLLIPSLWPALSEAYAGHDLVWIRSAYRRIMRATVLTVTSAALFLGFAGRWIIRVWAGSVAVPDRLLLWSMCFWIILLAITVNQGALLAATEQLKLQAIYSGVAAAVNLVLSIVLVQRLGVIGVLSATIVSYVLFIVFPATWQVRQILQGRYLPSNPIHEGKIQVDVI</sequence>
<accession>A0A916RSN0</accession>
<dbReference type="Pfam" id="PF01943">
    <property type="entry name" value="Polysacc_synt"/>
    <property type="match status" value="1"/>
</dbReference>
<name>A0A916RSN0_9BACT</name>
<keyword evidence="2" id="KW-1003">Cell membrane</keyword>
<feature type="transmembrane region" description="Helical" evidence="6">
    <location>
        <begin position="53"/>
        <end position="78"/>
    </location>
</feature>
<dbReference type="InterPro" id="IPR050833">
    <property type="entry name" value="Poly_Biosynth_Transport"/>
</dbReference>
<reference evidence="7" key="2">
    <citation type="submission" date="2020-09" db="EMBL/GenBank/DDBJ databases">
        <authorList>
            <person name="Sun Q."/>
            <person name="Zhou Y."/>
        </authorList>
    </citation>
    <scope>NUCLEOTIDE SEQUENCE</scope>
    <source>
        <strain evidence="7">CGMCC 1.15447</strain>
    </source>
</reference>
<feature type="transmembrane region" description="Helical" evidence="6">
    <location>
        <begin position="285"/>
        <end position="305"/>
    </location>
</feature>
<dbReference type="PANTHER" id="PTHR30250:SF11">
    <property type="entry name" value="O-ANTIGEN TRANSPORTER-RELATED"/>
    <property type="match status" value="1"/>
</dbReference>
<comment type="subcellular location">
    <subcellularLocation>
        <location evidence="1">Cell membrane</location>
        <topology evidence="1">Multi-pass membrane protein</topology>
    </subcellularLocation>
</comment>
<evidence type="ECO:0000256" key="2">
    <source>
        <dbReference type="ARBA" id="ARBA00022475"/>
    </source>
</evidence>
<dbReference type="EMBL" id="BMJB01000001">
    <property type="protein sequence ID" value="GGA68307.1"/>
    <property type="molecule type" value="Genomic_DNA"/>
</dbReference>
<dbReference type="AlphaFoldDB" id="A0A916RSN0"/>
<evidence type="ECO:0000256" key="5">
    <source>
        <dbReference type="ARBA" id="ARBA00023136"/>
    </source>
</evidence>
<evidence type="ECO:0000256" key="3">
    <source>
        <dbReference type="ARBA" id="ARBA00022692"/>
    </source>
</evidence>
<dbReference type="InterPro" id="IPR002797">
    <property type="entry name" value="Polysacc_synth"/>
</dbReference>
<proteinExistence type="predicted"/>
<feature type="transmembrane region" description="Helical" evidence="6">
    <location>
        <begin position="20"/>
        <end position="41"/>
    </location>
</feature>
<dbReference type="PANTHER" id="PTHR30250">
    <property type="entry name" value="PST FAMILY PREDICTED COLANIC ACID TRANSPORTER"/>
    <property type="match status" value="1"/>
</dbReference>
<feature type="transmembrane region" description="Helical" evidence="6">
    <location>
        <begin position="358"/>
        <end position="379"/>
    </location>
</feature>
<evidence type="ECO:0000313" key="8">
    <source>
        <dbReference type="Proteomes" id="UP000648801"/>
    </source>
</evidence>
<keyword evidence="3 6" id="KW-0812">Transmembrane</keyword>
<feature type="transmembrane region" description="Helical" evidence="6">
    <location>
        <begin position="391"/>
        <end position="409"/>
    </location>
</feature>
<protein>
    <recommendedName>
        <fullName evidence="9">Polysaccharide biosynthesis protein C-terminal domain-containing protein</fullName>
    </recommendedName>
</protein>
<keyword evidence="5 6" id="KW-0472">Membrane</keyword>
<evidence type="ECO:0000256" key="4">
    <source>
        <dbReference type="ARBA" id="ARBA00022989"/>
    </source>
</evidence>
<evidence type="ECO:0000256" key="1">
    <source>
        <dbReference type="ARBA" id="ARBA00004651"/>
    </source>
</evidence>
<keyword evidence="4 6" id="KW-1133">Transmembrane helix</keyword>